<organism evidence="1 2">
    <name type="scientific">Populus tomentosa</name>
    <name type="common">Chinese white poplar</name>
    <dbReference type="NCBI Taxonomy" id="118781"/>
    <lineage>
        <taxon>Eukaryota</taxon>
        <taxon>Viridiplantae</taxon>
        <taxon>Streptophyta</taxon>
        <taxon>Embryophyta</taxon>
        <taxon>Tracheophyta</taxon>
        <taxon>Spermatophyta</taxon>
        <taxon>Magnoliopsida</taxon>
        <taxon>eudicotyledons</taxon>
        <taxon>Gunneridae</taxon>
        <taxon>Pentapetalae</taxon>
        <taxon>rosids</taxon>
        <taxon>fabids</taxon>
        <taxon>Malpighiales</taxon>
        <taxon>Salicaceae</taxon>
        <taxon>Saliceae</taxon>
        <taxon>Populus</taxon>
    </lineage>
</organism>
<proteinExistence type="predicted"/>
<evidence type="ECO:0000313" key="2">
    <source>
        <dbReference type="Proteomes" id="UP000886885"/>
    </source>
</evidence>
<dbReference type="Pfam" id="PF01535">
    <property type="entry name" value="PPR"/>
    <property type="match status" value="2"/>
</dbReference>
<dbReference type="InterPro" id="IPR002885">
    <property type="entry name" value="PPR_rpt"/>
</dbReference>
<dbReference type="OrthoDB" id="10651653at2759"/>
<dbReference type="EMBL" id="JAAWWB010000008">
    <property type="protein sequence ID" value="KAG6778391.1"/>
    <property type="molecule type" value="Genomic_DNA"/>
</dbReference>
<dbReference type="AlphaFoldDB" id="A0A8X8A0F3"/>
<reference evidence="1" key="1">
    <citation type="journal article" date="2020" name="bioRxiv">
        <title>Hybrid origin of Populus tomentosa Carr. identified through genome sequencing and phylogenomic analysis.</title>
        <authorList>
            <person name="An X."/>
            <person name="Gao K."/>
            <person name="Chen Z."/>
            <person name="Li J."/>
            <person name="Yang X."/>
            <person name="Yang X."/>
            <person name="Zhou J."/>
            <person name="Guo T."/>
            <person name="Zhao T."/>
            <person name="Huang S."/>
            <person name="Miao D."/>
            <person name="Khan W.U."/>
            <person name="Rao P."/>
            <person name="Ye M."/>
            <person name="Lei B."/>
            <person name="Liao W."/>
            <person name="Wang J."/>
            <person name="Ji L."/>
            <person name="Li Y."/>
            <person name="Guo B."/>
            <person name="Mustafa N.S."/>
            <person name="Li S."/>
            <person name="Yun Q."/>
            <person name="Keller S.R."/>
            <person name="Mao J."/>
            <person name="Zhang R."/>
            <person name="Strauss S.H."/>
        </authorList>
    </citation>
    <scope>NUCLEOTIDE SEQUENCE</scope>
    <source>
        <strain evidence="1">GM15</strain>
        <tissue evidence="1">Leaf</tissue>
    </source>
</reference>
<name>A0A8X8A0F3_POPTO</name>
<evidence type="ECO:0000313" key="1">
    <source>
        <dbReference type="EMBL" id="KAG6778391.1"/>
    </source>
</evidence>
<evidence type="ECO:0008006" key="3">
    <source>
        <dbReference type="Google" id="ProtNLM"/>
    </source>
</evidence>
<dbReference type="GO" id="GO:0009451">
    <property type="term" value="P:RNA modification"/>
    <property type="evidence" value="ECO:0007669"/>
    <property type="project" value="InterPro"/>
</dbReference>
<gene>
    <name evidence="1" type="ORF">POTOM_018251</name>
</gene>
<sequence length="221" mass="24890">MLSSYVQKRGLSFFHDMTNTDTTWITFISSCSLLERGSTEAAGRILDEYESSVTWNAMISVCAKSRSPELCYVAAFDSKPDEVTMVGVISAYGHPGALELVYMKDSQRVFQKMEDREVVSYSNKLITGFAVHGQGSEAIKLLSTMKEEGVKSMQPWRLLEEGQKEWVDAEKEIDRMIKQNEIYELLAKLGNKMRRLGCATNSSCVLRDVAEEERRNGGNSQ</sequence>
<comment type="caution">
    <text evidence="1">The sequence shown here is derived from an EMBL/GenBank/DDBJ whole genome shotgun (WGS) entry which is preliminary data.</text>
</comment>
<dbReference type="GO" id="GO:0003723">
    <property type="term" value="F:RNA binding"/>
    <property type="evidence" value="ECO:0007669"/>
    <property type="project" value="InterPro"/>
</dbReference>
<protein>
    <recommendedName>
        <fullName evidence="3">Pentatricopeptide repeat-containing protein</fullName>
    </recommendedName>
</protein>
<dbReference type="PANTHER" id="PTHR47926">
    <property type="entry name" value="PENTATRICOPEPTIDE REPEAT-CONTAINING PROTEIN"/>
    <property type="match status" value="1"/>
</dbReference>
<dbReference type="InterPro" id="IPR046960">
    <property type="entry name" value="PPR_At4g14850-like_plant"/>
</dbReference>
<dbReference type="Proteomes" id="UP000886885">
    <property type="component" value="Chromosome 4D"/>
</dbReference>
<keyword evidence="2" id="KW-1185">Reference proteome</keyword>
<accession>A0A8X8A0F3</accession>